<evidence type="ECO:0000256" key="1">
    <source>
        <dbReference type="SAM" id="MobiDB-lite"/>
    </source>
</evidence>
<feature type="region of interest" description="Disordered" evidence="1">
    <location>
        <begin position="404"/>
        <end position="524"/>
    </location>
</feature>
<dbReference type="InterPro" id="IPR032710">
    <property type="entry name" value="NTF2-like_dom_sf"/>
</dbReference>
<dbReference type="Proteomes" id="UP000214365">
    <property type="component" value="Unassembled WGS sequence"/>
</dbReference>
<dbReference type="OrthoDB" id="5440at2759"/>
<name>A0A225AWK2_TALAT</name>
<comment type="caution">
    <text evidence="2">The sequence shown here is derived from an EMBL/GenBank/DDBJ whole genome shotgun (WGS) entry which is preliminary data.</text>
</comment>
<evidence type="ECO:0000313" key="3">
    <source>
        <dbReference type="Proteomes" id="UP000214365"/>
    </source>
</evidence>
<dbReference type="GO" id="GO:0030638">
    <property type="term" value="P:polyketide metabolic process"/>
    <property type="evidence" value="ECO:0007669"/>
    <property type="project" value="InterPro"/>
</dbReference>
<dbReference type="STRING" id="1441469.A0A225AWK2"/>
<feature type="compositionally biased region" description="Polar residues" evidence="1">
    <location>
        <begin position="416"/>
        <end position="460"/>
    </location>
</feature>
<dbReference type="RefSeq" id="XP_020121819.1">
    <property type="nucleotide sequence ID" value="XM_020264681.1"/>
</dbReference>
<dbReference type="GeneID" id="31001933"/>
<gene>
    <name evidence="2" type="ORF">UA08_02178</name>
</gene>
<protein>
    <recommendedName>
        <fullName evidence="4">Dienelactone hydrolase</fullName>
    </recommendedName>
</protein>
<sequence>MAAISINTPGNGLVYNTFLNSQLSTPRLCITSEEGEFDTETIRNWQNEGFEVTYVPLDGGGKEYAARLESMKEGLRVGEQYAIIAYGHAASFCLDHFHKPTTGARLTALVAYYPTAIPDTRTKFPPSLKVLVHLAGESVDVVTTPQVLGIQGRKKRVTRRRIDTGVGIGERKDISYTAFTYDFADPGFAEHDLDEYDHASAELAWSRTLDVMRKAFRKDADLERPWEINTESKLFTDNLSQTMETYVTHKNPAVTFGPTLAGGIGAKALRRFYENDFLQTKPPSMRLRLLSRTVGADRVVDEIYTSFEHTVEMPWMLPGVPPTGKRVELILVAIISLKAERIFTEHLYWDQASVLVQVGLLDPKLLPEGAGAVKTLPVTGREAARRILGEYPARGDEYHKTLIASAKTPAGKKSRQSTPKPSNRNQSSASIENIEQRNVGTSVNGKDTGESSNANGSSGKRTPKKLGTSKEGKGKAPEGKINDFQNREVPEGSEGKEGDGSADAESEAAPPVRPMGAQVESDGE</sequence>
<accession>A0A225AWK2</accession>
<reference evidence="2 3" key="1">
    <citation type="submission" date="2015-06" db="EMBL/GenBank/DDBJ databases">
        <title>Talaromyces atroroseus IBT 11181 draft genome.</title>
        <authorList>
            <person name="Rasmussen K.B."/>
            <person name="Rasmussen S."/>
            <person name="Petersen B."/>
            <person name="Sicheritz-Ponten T."/>
            <person name="Mortensen U.H."/>
            <person name="Thrane U."/>
        </authorList>
    </citation>
    <scope>NUCLEOTIDE SEQUENCE [LARGE SCALE GENOMIC DNA]</scope>
    <source>
        <strain evidence="2 3">IBT 11181</strain>
    </source>
</reference>
<organism evidence="2 3">
    <name type="scientific">Talaromyces atroroseus</name>
    <dbReference type="NCBI Taxonomy" id="1441469"/>
    <lineage>
        <taxon>Eukaryota</taxon>
        <taxon>Fungi</taxon>
        <taxon>Dikarya</taxon>
        <taxon>Ascomycota</taxon>
        <taxon>Pezizomycotina</taxon>
        <taxon>Eurotiomycetes</taxon>
        <taxon>Eurotiomycetidae</taxon>
        <taxon>Eurotiales</taxon>
        <taxon>Trichocomaceae</taxon>
        <taxon>Talaromyces</taxon>
        <taxon>Talaromyces sect. Trachyspermi</taxon>
    </lineage>
</organism>
<keyword evidence="3" id="KW-1185">Reference proteome</keyword>
<dbReference type="EMBL" id="LFMY01000003">
    <property type="protein sequence ID" value="OKL61698.1"/>
    <property type="molecule type" value="Genomic_DNA"/>
</dbReference>
<dbReference type="SUPFAM" id="SSF54427">
    <property type="entry name" value="NTF2-like"/>
    <property type="match status" value="1"/>
</dbReference>
<dbReference type="InterPro" id="IPR009959">
    <property type="entry name" value="Cyclase_SnoaL-like"/>
</dbReference>
<dbReference type="InterPro" id="IPR022357">
    <property type="entry name" value="MIP_CS"/>
</dbReference>
<dbReference type="PROSITE" id="PS00221">
    <property type="entry name" value="MIP"/>
    <property type="match status" value="1"/>
</dbReference>
<proteinExistence type="predicted"/>
<feature type="compositionally biased region" description="Basic and acidic residues" evidence="1">
    <location>
        <begin position="468"/>
        <end position="499"/>
    </location>
</feature>
<evidence type="ECO:0000313" key="2">
    <source>
        <dbReference type="EMBL" id="OKL61698.1"/>
    </source>
</evidence>
<dbReference type="PANTHER" id="PTHR38436">
    <property type="entry name" value="POLYKETIDE CYCLASE SNOAL-LIKE DOMAIN"/>
    <property type="match status" value="1"/>
</dbReference>
<dbReference type="AlphaFoldDB" id="A0A225AWK2"/>
<evidence type="ECO:0008006" key="4">
    <source>
        <dbReference type="Google" id="ProtNLM"/>
    </source>
</evidence>
<dbReference type="Gene3D" id="3.10.450.50">
    <property type="match status" value="1"/>
</dbReference>
<dbReference type="PANTHER" id="PTHR38436:SF3">
    <property type="entry name" value="CARBOXYMETHYLENEBUTENOLIDASE-RELATED"/>
    <property type="match status" value="1"/>
</dbReference>